<accession>A0ABP9PVT5</accession>
<organism evidence="1 2">
    <name type="scientific">Amycolatopsis dongchuanensis</name>
    <dbReference type="NCBI Taxonomy" id="1070866"/>
    <lineage>
        <taxon>Bacteria</taxon>
        <taxon>Bacillati</taxon>
        <taxon>Actinomycetota</taxon>
        <taxon>Actinomycetes</taxon>
        <taxon>Pseudonocardiales</taxon>
        <taxon>Pseudonocardiaceae</taxon>
        <taxon>Amycolatopsis</taxon>
    </lineage>
</organism>
<name>A0ABP9PVT5_9PSEU</name>
<dbReference type="EMBL" id="BAABIB010000014">
    <property type="protein sequence ID" value="GAA5152954.1"/>
    <property type="molecule type" value="Genomic_DNA"/>
</dbReference>
<proteinExistence type="predicted"/>
<evidence type="ECO:0000313" key="1">
    <source>
        <dbReference type="EMBL" id="GAA5152954.1"/>
    </source>
</evidence>
<dbReference type="Proteomes" id="UP001500192">
    <property type="component" value="Unassembled WGS sequence"/>
</dbReference>
<comment type="caution">
    <text evidence="1">The sequence shown here is derived from an EMBL/GenBank/DDBJ whole genome shotgun (WGS) entry which is preliminary data.</text>
</comment>
<gene>
    <name evidence="1" type="ORF">GCM10023214_05410</name>
</gene>
<keyword evidence="2" id="KW-1185">Reference proteome</keyword>
<reference evidence="2" key="1">
    <citation type="journal article" date="2019" name="Int. J. Syst. Evol. Microbiol.">
        <title>The Global Catalogue of Microorganisms (GCM) 10K type strain sequencing project: providing services to taxonomists for standard genome sequencing and annotation.</title>
        <authorList>
            <consortium name="The Broad Institute Genomics Platform"/>
            <consortium name="The Broad Institute Genome Sequencing Center for Infectious Disease"/>
            <person name="Wu L."/>
            <person name="Ma J."/>
        </authorList>
    </citation>
    <scope>NUCLEOTIDE SEQUENCE [LARGE SCALE GENOMIC DNA]</scope>
    <source>
        <strain evidence="2">JCM 18054</strain>
    </source>
</reference>
<evidence type="ECO:0000313" key="2">
    <source>
        <dbReference type="Proteomes" id="UP001500192"/>
    </source>
</evidence>
<sequence length="211" mass="23906">MSWFDLTCRYVDMKWPVSAATARQTTAEALIRVMPAFVPKSQKSPEAKKVRSALRQWAYNTELRSSEELPREVDEVLRWCSKYSLPVRSVLQADTLRELERAVTRRLDGKPFAPVDSNPLKEVKWTSMPKGRRKVDKRAVPNPTQARTLLAAVREVPRSGPRSVAFFATMYYTALRPEAAALNRRNLALPDPVWNEEAPGGPIVVSLRDVS</sequence>
<protein>
    <recommendedName>
        <fullName evidence="3">Integrase</fullName>
    </recommendedName>
</protein>
<evidence type="ECO:0008006" key="3">
    <source>
        <dbReference type="Google" id="ProtNLM"/>
    </source>
</evidence>